<dbReference type="InterPro" id="IPR043426">
    <property type="entry name" value="MltB-like"/>
</dbReference>
<evidence type="ECO:0000313" key="4">
    <source>
        <dbReference type="EMBL" id="PDT05634.1"/>
    </source>
</evidence>
<dbReference type="GO" id="GO:0009253">
    <property type="term" value="P:peptidoglycan catabolic process"/>
    <property type="evidence" value="ECO:0007669"/>
    <property type="project" value="TreeGrafter"/>
</dbReference>
<accession>A0A2A6JH11</accession>
<protein>
    <submittedName>
        <fullName evidence="4">Lytic transglycosylase</fullName>
    </submittedName>
</protein>
<dbReference type="InterPro" id="IPR036365">
    <property type="entry name" value="PGBD-like_sf"/>
</dbReference>
<feature type="chain" id="PRO_5012088676" evidence="1">
    <location>
        <begin position="26"/>
        <end position="408"/>
    </location>
</feature>
<dbReference type="Gene3D" id="1.10.101.10">
    <property type="entry name" value="PGBD-like superfamily/PGBD"/>
    <property type="match status" value="1"/>
</dbReference>
<feature type="signal peptide" evidence="1">
    <location>
        <begin position="1"/>
        <end position="25"/>
    </location>
</feature>
<sequence>MHRSLASRSALALLFALALAGSAAAQQAPAAAASAPAAPCGGDLSAFLQGVKADAVAAGASAAAADEALAGAEIDPKVLSRDRAQGVFKQTFLEFSQRTVSQARLDIGRQKMKQYADVFARAEQEFGVPAGVITAFWAMETDFGAVQGDFNTRNALVTLSHDCRRPELFRPQLIALIEMVEHGDLDPATNTGAWAGEIGQVQMLPRDIIAFGMDGDGDGHIHVKQSGPDAVLTAAKFIQHLGFERGQPWLQEVTVPDNLPWEKSGLGGTMKAGEWFALGVKPRDGNTAFGHLEGDLVLPQGRMGPAFIAYPNFKIYLEWNKSFIYTTSAAYFATRLSGAPTYLKGAPEQGLANDQMKALQTKLQSLGHDVGEIDGILGSGTRIAIQKEQQRLGIPADGWATPALLNAL</sequence>
<dbReference type="GO" id="GO:0008933">
    <property type="term" value="F:peptidoglycan lytic transglycosylase activity"/>
    <property type="evidence" value="ECO:0007669"/>
    <property type="project" value="TreeGrafter"/>
</dbReference>
<evidence type="ECO:0000313" key="5">
    <source>
        <dbReference type="Proteomes" id="UP000220768"/>
    </source>
</evidence>
<dbReference type="AlphaFoldDB" id="A0A2A6JH11"/>
<dbReference type="Pfam" id="PF01471">
    <property type="entry name" value="PG_binding_1"/>
    <property type="match status" value="1"/>
</dbReference>
<dbReference type="InterPro" id="IPR011970">
    <property type="entry name" value="MltB_2"/>
</dbReference>
<dbReference type="InterPro" id="IPR002477">
    <property type="entry name" value="Peptidoglycan-bd-like"/>
</dbReference>
<dbReference type="SUPFAM" id="SSF47090">
    <property type="entry name" value="PGBD-like"/>
    <property type="match status" value="1"/>
</dbReference>
<dbReference type="EMBL" id="NWSV01000002">
    <property type="protein sequence ID" value="PDT05634.1"/>
    <property type="molecule type" value="Genomic_DNA"/>
</dbReference>
<keyword evidence="1" id="KW-0732">Signal</keyword>
<dbReference type="PANTHER" id="PTHR30163">
    <property type="entry name" value="MEMBRANE-BOUND LYTIC MUREIN TRANSGLYCOSYLASE B"/>
    <property type="match status" value="1"/>
</dbReference>
<dbReference type="NCBIfam" id="TIGR02283">
    <property type="entry name" value="MltB_2"/>
    <property type="match status" value="1"/>
</dbReference>
<feature type="domain" description="Transglycosylase SLT" evidence="3">
    <location>
        <begin position="46"/>
        <end position="333"/>
    </location>
</feature>
<dbReference type="Gene3D" id="1.10.8.350">
    <property type="entry name" value="Bacterial muramidase"/>
    <property type="match status" value="1"/>
</dbReference>
<comment type="caution">
    <text evidence="4">The sequence shown here is derived from an EMBL/GenBank/DDBJ whole genome shotgun (WGS) entry which is preliminary data.</text>
</comment>
<dbReference type="Pfam" id="PF13406">
    <property type="entry name" value="SLT_2"/>
    <property type="match status" value="1"/>
</dbReference>
<dbReference type="Gene3D" id="1.10.530.10">
    <property type="match status" value="1"/>
</dbReference>
<dbReference type="RefSeq" id="WP_097610710.1">
    <property type="nucleotide sequence ID" value="NZ_NWSV01000002.1"/>
</dbReference>
<reference evidence="4 5" key="1">
    <citation type="submission" date="2017-09" db="EMBL/GenBank/DDBJ databases">
        <title>Comparative genomics of rhizobia isolated from Phaseolus vulgaris in China.</title>
        <authorList>
            <person name="Tong W."/>
        </authorList>
    </citation>
    <scope>NUCLEOTIDE SEQUENCE [LARGE SCALE GENOMIC DNA]</scope>
    <source>
        <strain evidence="4 5">C5</strain>
    </source>
</reference>
<dbReference type="InterPro" id="IPR036366">
    <property type="entry name" value="PGBDSf"/>
</dbReference>
<evidence type="ECO:0000256" key="1">
    <source>
        <dbReference type="SAM" id="SignalP"/>
    </source>
</evidence>
<dbReference type="InterPro" id="IPR023346">
    <property type="entry name" value="Lysozyme-like_dom_sf"/>
</dbReference>
<feature type="domain" description="Peptidoglycan binding-like" evidence="2">
    <location>
        <begin position="354"/>
        <end position="408"/>
    </location>
</feature>
<gene>
    <name evidence="4" type="ORF">CO666_03235</name>
</gene>
<proteinExistence type="predicted"/>
<evidence type="ECO:0000259" key="2">
    <source>
        <dbReference type="Pfam" id="PF01471"/>
    </source>
</evidence>
<evidence type="ECO:0000259" key="3">
    <source>
        <dbReference type="Pfam" id="PF13406"/>
    </source>
</evidence>
<dbReference type="SUPFAM" id="SSF53955">
    <property type="entry name" value="Lysozyme-like"/>
    <property type="match status" value="1"/>
</dbReference>
<dbReference type="PANTHER" id="PTHR30163:SF8">
    <property type="entry name" value="LYTIC MUREIN TRANSGLYCOSYLASE"/>
    <property type="match status" value="1"/>
</dbReference>
<name>A0A2A6JH11_9HYPH</name>
<keyword evidence="5" id="KW-1185">Reference proteome</keyword>
<dbReference type="Proteomes" id="UP000220768">
    <property type="component" value="Unassembled WGS sequence"/>
</dbReference>
<organism evidence="4 5">
    <name type="scientific">Rhizobium chutanense</name>
    <dbReference type="NCBI Taxonomy" id="2035448"/>
    <lineage>
        <taxon>Bacteria</taxon>
        <taxon>Pseudomonadati</taxon>
        <taxon>Pseudomonadota</taxon>
        <taxon>Alphaproteobacteria</taxon>
        <taxon>Hyphomicrobiales</taxon>
        <taxon>Rhizobiaceae</taxon>
        <taxon>Rhizobium/Agrobacterium group</taxon>
        <taxon>Rhizobium</taxon>
    </lineage>
</organism>
<dbReference type="InterPro" id="IPR031304">
    <property type="entry name" value="SLT_2"/>
</dbReference>